<dbReference type="GO" id="GO:0022857">
    <property type="term" value="F:transmembrane transporter activity"/>
    <property type="evidence" value="ECO:0007669"/>
    <property type="project" value="InterPro"/>
</dbReference>
<evidence type="ECO:0000256" key="5">
    <source>
        <dbReference type="ARBA" id="ARBA00038514"/>
    </source>
</evidence>
<feature type="transmembrane region" description="Helical" evidence="6">
    <location>
        <begin position="100"/>
        <end position="118"/>
    </location>
</feature>
<feature type="transmembrane region" description="Helical" evidence="6">
    <location>
        <begin position="330"/>
        <end position="351"/>
    </location>
</feature>
<keyword evidence="3 6" id="KW-1133">Transmembrane helix</keyword>
<accession>A0A383RUV3</accession>
<dbReference type="InterPro" id="IPR011701">
    <property type="entry name" value="MFS"/>
</dbReference>
<keyword evidence="4 6" id="KW-0472">Membrane</keyword>
<dbReference type="PROSITE" id="PS50850">
    <property type="entry name" value="MFS"/>
    <property type="match status" value="1"/>
</dbReference>
<feature type="transmembrane region" description="Helical" evidence="6">
    <location>
        <begin position="130"/>
        <end position="157"/>
    </location>
</feature>
<dbReference type="InterPro" id="IPR050382">
    <property type="entry name" value="MFS_Na/Anion_cotransporter"/>
</dbReference>
<dbReference type="InterPro" id="IPR020846">
    <property type="entry name" value="MFS_dom"/>
</dbReference>
<feature type="transmembrane region" description="Helical" evidence="6">
    <location>
        <begin position="163"/>
        <end position="182"/>
    </location>
</feature>
<name>A0A383RUV3_9PSED</name>
<evidence type="ECO:0000256" key="2">
    <source>
        <dbReference type="ARBA" id="ARBA00022692"/>
    </source>
</evidence>
<dbReference type="CDD" id="cd17319">
    <property type="entry name" value="MFS_ExuT_GudP_like"/>
    <property type="match status" value="1"/>
</dbReference>
<keyword evidence="9" id="KW-1185">Reference proteome</keyword>
<feature type="transmembrane region" description="Helical" evidence="6">
    <location>
        <begin position="73"/>
        <end position="94"/>
    </location>
</feature>
<evidence type="ECO:0000256" key="1">
    <source>
        <dbReference type="ARBA" id="ARBA00004141"/>
    </source>
</evidence>
<evidence type="ECO:0000259" key="7">
    <source>
        <dbReference type="PROSITE" id="PS50850"/>
    </source>
</evidence>
<evidence type="ECO:0000256" key="6">
    <source>
        <dbReference type="SAM" id="Phobius"/>
    </source>
</evidence>
<dbReference type="AlphaFoldDB" id="A0A383RUV3"/>
<reference evidence="9" key="1">
    <citation type="submission" date="2018-08" db="EMBL/GenBank/DDBJ databases">
        <authorList>
            <person name="Blom J."/>
        </authorList>
    </citation>
    <scope>NUCLEOTIDE SEQUENCE [LARGE SCALE GENOMIC DNA]</scope>
    <source>
        <strain evidence="9">CCOS 865</strain>
    </source>
</reference>
<evidence type="ECO:0000313" key="9">
    <source>
        <dbReference type="Proteomes" id="UP000263595"/>
    </source>
</evidence>
<feature type="transmembrane region" description="Helical" evidence="6">
    <location>
        <begin position="44"/>
        <end position="66"/>
    </location>
</feature>
<dbReference type="Proteomes" id="UP000263595">
    <property type="component" value="Unassembled WGS sequence"/>
</dbReference>
<feature type="transmembrane region" description="Helical" evidence="6">
    <location>
        <begin position="393"/>
        <end position="415"/>
    </location>
</feature>
<feature type="domain" description="Major facilitator superfamily (MFS) profile" evidence="7">
    <location>
        <begin position="9"/>
        <end position="419"/>
    </location>
</feature>
<sequence length="431" mass="46446">MIKNLRWVIVFLLLTLYMINYMDRVALSIVLPMVEADLHLNPEQFGIIFGAFFFGYAIFNFLGGLAADRFGPLWVLGAAVALWSIFCGLTAIATGFWSMLILRVLFGMAEGPISAAANKMVNSWFPKRQVATAVGFLSAGSPLGGAIAGPIVGLLAVAFGWRLSFVIIAAIGFVWLACWVYLAADAPEKSKRVTEEEKNRIAEWRREEQASLNGVVAPQRSVWSYIRNPVILGTSFAFFASNYTLFFFLSWFPSYLTKAHGLDIKSMAFATVIPWLVGFVGMSLGGVLSDFVLRKTGSAVLARKLILVTFLGCSAMCVGLSGTVTTLTAAVALMSMSLFLLYTAGPSYWAVVLDNVDKNNVGAVTGFLHLCGSTAGMIGPVVTGYIVQSTGKFDSAFLMAGCVSLTGAVVVFFLLRESRRGPAVSVPSEAL</sequence>
<dbReference type="EMBL" id="UNOZ01000022">
    <property type="protein sequence ID" value="SYX90850.1"/>
    <property type="molecule type" value="Genomic_DNA"/>
</dbReference>
<evidence type="ECO:0000256" key="3">
    <source>
        <dbReference type="ARBA" id="ARBA00022989"/>
    </source>
</evidence>
<comment type="subcellular location">
    <subcellularLocation>
        <location evidence="1">Membrane</location>
        <topology evidence="1">Multi-pass membrane protein</topology>
    </subcellularLocation>
</comment>
<dbReference type="Gene3D" id="1.20.1250.20">
    <property type="entry name" value="MFS general substrate transporter like domains"/>
    <property type="match status" value="2"/>
</dbReference>
<dbReference type="Pfam" id="PF07690">
    <property type="entry name" value="MFS_1"/>
    <property type="match status" value="1"/>
</dbReference>
<proteinExistence type="inferred from homology"/>
<feature type="transmembrane region" description="Helical" evidence="6">
    <location>
        <begin position="305"/>
        <end position="324"/>
    </location>
</feature>
<gene>
    <name evidence="8" type="primary">sauU</name>
    <name evidence="8" type="ORF">CCOS865_03117</name>
</gene>
<dbReference type="PANTHER" id="PTHR11662:SF399">
    <property type="entry name" value="FI19708P1-RELATED"/>
    <property type="match status" value="1"/>
</dbReference>
<dbReference type="PANTHER" id="PTHR11662">
    <property type="entry name" value="SOLUTE CARRIER FAMILY 17"/>
    <property type="match status" value="1"/>
</dbReference>
<comment type="similarity">
    <text evidence="5">Belongs to the major facilitator superfamily. Phthalate permease family.</text>
</comment>
<dbReference type="InterPro" id="IPR036259">
    <property type="entry name" value="MFS_trans_sf"/>
</dbReference>
<feature type="transmembrane region" description="Helical" evidence="6">
    <location>
        <begin position="230"/>
        <end position="252"/>
    </location>
</feature>
<dbReference type="GO" id="GO:0016020">
    <property type="term" value="C:membrane"/>
    <property type="evidence" value="ECO:0007669"/>
    <property type="project" value="UniProtKB-SubCell"/>
</dbReference>
<dbReference type="SUPFAM" id="SSF103473">
    <property type="entry name" value="MFS general substrate transporter"/>
    <property type="match status" value="1"/>
</dbReference>
<evidence type="ECO:0000313" key="8">
    <source>
        <dbReference type="EMBL" id="SYX90850.1"/>
    </source>
</evidence>
<organism evidence="8 9">
    <name type="scientific">Pseudomonas reidholzensis</name>
    <dbReference type="NCBI Taxonomy" id="1785162"/>
    <lineage>
        <taxon>Bacteria</taxon>
        <taxon>Pseudomonadati</taxon>
        <taxon>Pseudomonadota</taxon>
        <taxon>Gammaproteobacteria</taxon>
        <taxon>Pseudomonadales</taxon>
        <taxon>Pseudomonadaceae</taxon>
        <taxon>Pseudomonas</taxon>
    </lineage>
</organism>
<feature type="transmembrane region" description="Helical" evidence="6">
    <location>
        <begin position="272"/>
        <end position="293"/>
    </location>
</feature>
<evidence type="ECO:0000256" key="4">
    <source>
        <dbReference type="ARBA" id="ARBA00023136"/>
    </source>
</evidence>
<dbReference type="OrthoDB" id="9771451at2"/>
<keyword evidence="2 6" id="KW-0812">Transmembrane</keyword>
<feature type="transmembrane region" description="Helical" evidence="6">
    <location>
        <begin position="363"/>
        <end position="387"/>
    </location>
</feature>
<protein>
    <submittedName>
        <fullName evidence="8">Putative sulfoacetate transporter SauU</fullName>
    </submittedName>
</protein>